<reference evidence="3 4" key="1">
    <citation type="submission" date="2019-11" db="EMBL/GenBank/DDBJ databases">
        <title>Comparative genomics of hydrocarbon-degrading Desulfosarcina strains.</title>
        <authorList>
            <person name="Watanabe M."/>
            <person name="Kojima H."/>
            <person name="Fukui M."/>
        </authorList>
    </citation>
    <scope>NUCLEOTIDE SEQUENCE [LARGE SCALE GENOMIC DNA]</scope>
    <source>
        <strain evidence="3 4">28bB2T</strain>
    </source>
</reference>
<dbReference type="InterPro" id="IPR037523">
    <property type="entry name" value="VOC_core"/>
</dbReference>
<dbReference type="GO" id="GO:0046872">
    <property type="term" value="F:metal ion binding"/>
    <property type="evidence" value="ECO:0007669"/>
    <property type="project" value="UniProtKB-KW"/>
</dbReference>
<protein>
    <submittedName>
        <fullName evidence="3">Methylmalonyl-CoA epimerase</fullName>
    </submittedName>
</protein>
<evidence type="ECO:0000259" key="2">
    <source>
        <dbReference type="PROSITE" id="PS51819"/>
    </source>
</evidence>
<accession>A0A5K7ZT13</accession>
<dbReference type="AlphaFoldDB" id="A0A5K7ZT13"/>
<feature type="domain" description="VOC" evidence="2">
    <location>
        <begin position="5"/>
        <end position="133"/>
    </location>
</feature>
<proteinExistence type="predicted"/>
<organism evidence="3 4">
    <name type="scientific">Desulfosarcina ovata subsp. sediminis</name>
    <dbReference type="NCBI Taxonomy" id="885957"/>
    <lineage>
        <taxon>Bacteria</taxon>
        <taxon>Pseudomonadati</taxon>
        <taxon>Thermodesulfobacteriota</taxon>
        <taxon>Desulfobacteria</taxon>
        <taxon>Desulfobacterales</taxon>
        <taxon>Desulfosarcinaceae</taxon>
        <taxon>Desulfosarcina</taxon>
    </lineage>
</organism>
<dbReference type="PANTHER" id="PTHR43048">
    <property type="entry name" value="METHYLMALONYL-COA EPIMERASE"/>
    <property type="match status" value="1"/>
</dbReference>
<dbReference type="InterPro" id="IPR029068">
    <property type="entry name" value="Glyas_Bleomycin-R_OHBP_Dase"/>
</dbReference>
<name>A0A5K7ZT13_9BACT</name>
<dbReference type="EMBL" id="AP021876">
    <property type="protein sequence ID" value="BBO83355.1"/>
    <property type="molecule type" value="Genomic_DNA"/>
</dbReference>
<dbReference type="GO" id="GO:0046491">
    <property type="term" value="P:L-methylmalonyl-CoA metabolic process"/>
    <property type="evidence" value="ECO:0007669"/>
    <property type="project" value="TreeGrafter"/>
</dbReference>
<dbReference type="SUPFAM" id="SSF54593">
    <property type="entry name" value="Glyoxalase/Bleomycin resistance protein/Dihydroxybiphenyl dioxygenase"/>
    <property type="match status" value="1"/>
</dbReference>
<dbReference type="GO" id="GO:0004493">
    <property type="term" value="F:methylmalonyl-CoA epimerase activity"/>
    <property type="evidence" value="ECO:0007669"/>
    <property type="project" value="TreeGrafter"/>
</dbReference>
<keyword evidence="1" id="KW-0479">Metal-binding</keyword>
<dbReference type="Pfam" id="PF13669">
    <property type="entry name" value="Glyoxalase_4"/>
    <property type="match status" value="1"/>
</dbReference>
<dbReference type="InterPro" id="IPR051785">
    <property type="entry name" value="MMCE/EMCE_epimerase"/>
</dbReference>
<evidence type="ECO:0000313" key="3">
    <source>
        <dbReference type="EMBL" id="BBO83355.1"/>
    </source>
</evidence>
<dbReference type="RefSeq" id="WP_155323597.1">
    <property type="nucleotide sequence ID" value="NZ_AP021876.1"/>
</dbReference>
<dbReference type="PROSITE" id="PS51819">
    <property type="entry name" value="VOC"/>
    <property type="match status" value="1"/>
</dbReference>
<evidence type="ECO:0000256" key="1">
    <source>
        <dbReference type="ARBA" id="ARBA00022723"/>
    </source>
</evidence>
<dbReference type="PANTHER" id="PTHR43048:SF3">
    <property type="entry name" value="METHYLMALONYL-COA EPIMERASE, MITOCHONDRIAL"/>
    <property type="match status" value="1"/>
</dbReference>
<gene>
    <name evidence="3" type="ORF">DSCO28_39210</name>
</gene>
<dbReference type="Proteomes" id="UP000425960">
    <property type="component" value="Chromosome"/>
</dbReference>
<dbReference type="KEGG" id="dov:DSCO28_39210"/>
<sequence>MKFEKIDHLCFAVKSLAQTKKVYEEDFGIVPDYEYEAPSEKVRVARYCIGEVGVEFMEATAPDSEVATFIEEKGEGFFLISYKVDDLDKAMEELKAKSVSLIDSHPRELCGNRYAFVHHPRELNGVLTELLDGEFDVSK</sequence>
<evidence type="ECO:0000313" key="4">
    <source>
        <dbReference type="Proteomes" id="UP000425960"/>
    </source>
</evidence>
<dbReference type="Gene3D" id="3.10.180.10">
    <property type="entry name" value="2,3-Dihydroxybiphenyl 1,2-Dioxygenase, domain 1"/>
    <property type="match status" value="1"/>
</dbReference>